<reference evidence="1 2" key="1">
    <citation type="submission" date="2018-11" db="EMBL/GenBank/DDBJ databases">
        <title>Rhodococcus spongicola sp. nov. and Rhodococcus xishaensis sp. nov. from marine sponges.</title>
        <authorList>
            <person name="Li L."/>
            <person name="Lin H.W."/>
        </authorList>
    </citation>
    <scope>NUCLEOTIDE SEQUENCE [LARGE SCALE GENOMIC DNA]</scope>
    <source>
        <strain evidence="1 2">LHW50502</strain>
    </source>
</reference>
<keyword evidence="2" id="KW-1185">Reference proteome</keyword>
<comment type="caution">
    <text evidence="1">The sequence shown here is derived from an EMBL/GenBank/DDBJ whole genome shotgun (WGS) entry which is preliminary data.</text>
</comment>
<evidence type="ECO:0000313" key="2">
    <source>
        <dbReference type="Proteomes" id="UP000284333"/>
    </source>
</evidence>
<proteinExistence type="predicted"/>
<dbReference type="AlphaFoldDB" id="A0A3S3B2P8"/>
<name>A0A3S3B2P8_9NOCA</name>
<dbReference type="EMBL" id="RKLN01000005">
    <property type="protein sequence ID" value="RVW01756.1"/>
    <property type="molecule type" value="Genomic_DNA"/>
</dbReference>
<dbReference type="Proteomes" id="UP000284333">
    <property type="component" value="Unassembled WGS sequence"/>
</dbReference>
<dbReference type="RefSeq" id="WP_127948066.1">
    <property type="nucleotide sequence ID" value="NZ_RKLN01000005.1"/>
</dbReference>
<organism evidence="1 2">
    <name type="scientific">Rhodococcus spongiicola</name>
    <dbReference type="NCBI Taxonomy" id="2487352"/>
    <lineage>
        <taxon>Bacteria</taxon>
        <taxon>Bacillati</taxon>
        <taxon>Actinomycetota</taxon>
        <taxon>Actinomycetes</taxon>
        <taxon>Mycobacteriales</taxon>
        <taxon>Nocardiaceae</taxon>
        <taxon>Rhodococcus</taxon>
    </lineage>
</organism>
<dbReference type="OrthoDB" id="163010at2"/>
<evidence type="ECO:0008006" key="3">
    <source>
        <dbReference type="Google" id="ProtNLM"/>
    </source>
</evidence>
<protein>
    <recommendedName>
        <fullName evidence="3">ABM domain-containing protein</fullName>
    </recommendedName>
</protein>
<evidence type="ECO:0000313" key="1">
    <source>
        <dbReference type="EMBL" id="RVW01756.1"/>
    </source>
</evidence>
<gene>
    <name evidence="1" type="ORF">EF834_15335</name>
</gene>
<accession>A0A3S3B2P8</accession>
<sequence length="98" mass="10979">MSLQIVRFRTAPEQIPEVTQQIEAIFTAVHETAPPAMRYLALREADEPVFTLILELPDGADNPLLSIPAALEYRSHLPSWTDDDVTPRPHTIVGRYSA</sequence>